<dbReference type="GO" id="GO:0005886">
    <property type="term" value="C:plasma membrane"/>
    <property type="evidence" value="ECO:0007669"/>
    <property type="project" value="TreeGrafter"/>
</dbReference>
<dbReference type="AlphaFoldDB" id="A0A562L510"/>
<evidence type="ECO:0000256" key="2">
    <source>
        <dbReference type="ARBA" id="ARBA00025704"/>
    </source>
</evidence>
<dbReference type="SMART" id="SM00954">
    <property type="entry name" value="RelA_SpoT"/>
    <property type="match status" value="1"/>
</dbReference>
<dbReference type="InterPro" id="IPR043519">
    <property type="entry name" value="NT_sf"/>
</dbReference>
<dbReference type="InterPro" id="IPR045865">
    <property type="entry name" value="ACT-like_dom_sf"/>
</dbReference>
<dbReference type="SUPFAM" id="SSF109604">
    <property type="entry name" value="HD-domain/PDEase-like"/>
    <property type="match status" value="1"/>
</dbReference>
<keyword evidence="9" id="KW-0808">Transferase</keyword>
<dbReference type="FunFam" id="3.10.20.30:FF:000002">
    <property type="entry name" value="GTP pyrophosphokinase (RelA/SpoT)"/>
    <property type="match status" value="1"/>
</dbReference>
<feature type="domain" description="TGS" evidence="8">
    <location>
        <begin position="379"/>
        <end position="440"/>
    </location>
</feature>
<dbReference type="PANTHER" id="PTHR21262:SF31">
    <property type="entry name" value="GTP PYROPHOSPHOKINASE"/>
    <property type="match status" value="1"/>
</dbReference>
<dbReference type="Pfam" id="PF13328">
    <property type="entry name" value="HD_4"/>
    <property type="match status" value="1"/>
</dbReference>
<evidence type="ECO:0000256" key="6">
    <source>
        <dbReference type="RuleBase" id="RU003847"/>
    </source>
</evidence>
<dbReference type="SUPFAM" id="SSF55021">
    <property type="entry name" value="ACT-like"/>
    <property type="match status" value="1"/>
</dbReference>
<dbReference type="InterPro" id="IPR002912">
    <property type="entry name" value="ACT_dom"/>
</dbReference>
<dbReference type="Proteomes" id="UP000315167">
    <property type="component" value="Unassembled WGS sequence"/>
</dbReference>
<evidence type="ECO:0000313" key="10">
    <source>
        <dbReference type="Proteomes" id="UP000315167"/>
    </source>
</evidence>
<dbReference type="GO" id="GO:0008728">
    <property type="term" value="F:GTP diphosphokinase activity"/>
    <property type="evidence" value="ECO:0007669"/>
    <property type="project" value="TreeGrafter"/>
</dbReference>
<dbReference type="Pfam" id="PF04607">
    <property type="entry name" value="RelA_SpoT"/>
    <property type="match status" value="1"/>
</dbReference>
<dbReference type="InterPro" id="IPR004811">
    <property type="entry name" value="RelA/Spo_fam"/>
</dbReference>
<dbReference type="Pfam" id="PF13291">
    <property type="entry name" value="ACT_4"/>
    <property type="match status" value="1"/>
</dbReference>
<dbReference type="GO" id="GO:0042594">
    <property type="term" value="P:response to starvation"/>
    <property type="evidence" value="ECO:0007669"/>
    <property type="project" value="TreeGrafter"/>
</dbReference>
<dbReference type="InterPro" id="IPR012676">
    <property type="entry name" value="TGS-like"/>
</dbReference>
<protein>
    <recommendedName>
        <fullName evidence="1">GTP pyrophosphokinase</fullName>
    </recommendedName>
    <alternativeName>
        <fullName evidence="4">(p)ppGpp synthase</fullName>
    </alternativeName>
    <alternativeName>
        <fullName evidence="3">ATP:GTP 3'-pyrophosphotransferase</fullName>
    </alternativeName>
    <alternativeName>
        <fullName evidence="5">ppGpp synthase I</fullName>
    </alternativeName>
</protein>
<keyword evidence="10" id="KW-1185">Reference proteome</keyword>
<dbReference type="PROSITE" id="PS51671">
    <property type="entry name" value="ACT"/>
    <property type="match status" value="1"/>
</dbReference>
<evidence type="ECO:0000256" key="1">
    <source>
        <dbReference type="ARBA" id="ARBA00019852"/>
    </source>
</evidence>
<dbReference type="InterPro" id="IPR007685">
    <property type="entry name" value="RelA_SpoT"/>
</dbReference>
<dbReference type="SUPFAM" id="SSF81271">
    <property type="entry name" value="TGS-like"/>
    <property type="match status" value="1"/>
</dbReference>
<evidence type="ECO:0000256" key="3">
    <source>
        <dbReference type="ARBA" id="ARBA00029754"/>
    </source>
</evidence>
<dbReference type="FunFam" id="3.30.460.10:FF:000001">
    <property type="entry name" value="GTP pyrophosphokinase RelA"/>
    <property type="match status" value="1"/>
</dbReference>
<evidence type="ECO:0000259" key="7">
    <source>
        <dbReference type="PROSITE" id="PS51671"/>
    </source>
</evidence>
<gene>
    <name evidence="9" type="ORF">IP90_01849</name>
</gene>
<dbReference type="InterPro" id="IPR012675">
    <property type="entry name" value="Beta-grasp_dom_sf"/>
</dbReference>
<comment type="caution">
    <text evidence="9">The sequence shown here is derived from an EMBL/GenBank/DDBJ whole genome shotgun (WGS) entry which is preliminary data.</text>
</comment>
<dbReference type="GO" id="GO:0015969">
    <property type="term" value="P:guanosine tetraphosphate metabolic process"/>
    <property type="evidence" value="ECO:0007669"/>
    <property type="project" value="InterPro"/>
</dbReference>
<dbReference type="EMBL" id="VLKN01000004">
    <property type="protein sequence ID" value="TWI02752.1"/>
    <property type="molecule type" value="Genomic_DNA"/>
</dbReference>
<evidence type="ECO:0000259" key="8">
    <source>
        <dbReference type="PROSITE" id="PS51880"/>
    </source>
</evidence>
<dbReference type="CDD" id="cd01668">
    <property type="entry name" value="TGS_RSH"/>
    <property type="match status" value="1"/>
</dbReference>
<dbReference type="Gene3D" id="3.30.70.260">
    <property type="match status" value="1"/>
</dbReference>
<feature type="domain" description="ACT" evidence="7">
    <location>
        <begin position="633"/>
        <end position="707"/>
    </location>
</feature>
<dbReference type="CDD" id="cd05399">
    <property type="entry name" value="NT_Rel-Spo_like"/>
    <property type="match status" value="1"/>
</dbReference>
<dbReference type="InterPro" id="IPR004095">
    <property type="entry name" value="TGS"/>
</dbReference>
<dbReference type="InterPro" id="IPR033655">
    <property type="entry name" value="TGS_RelA/SpoT"/>
</dbReference>
<dbReference type="GO" id="GO:0015949">
    <property type="term" value="P:nucleobase-containing small molecule interconversion"/>
    <property type="evidence" value="ECO:0007669"/>
    <property type="project" value="UniProtKB-ARBA"/>
</dbReference>
<dbReference type="Gene3D" id="1.10.3210.10">
    <property type="entry name" value="Hypothetical protein af1432"/>
    <property type="match status" value="1"/>
</dbReference>
<dbReference type="NCBIfam" id="TIGR00691">
    <property type="entry name" value="spoT_relA"/>
    <property type="match status" value="1"/>
</dbReference>
<dbReference type="PANTHER" id="PTHR21262">
    <property type="entry name" value="GUANOSINE-3',5'-BIS DIPHOSPHATE 3'-PYROPHOSPHOHYDROLASE"/>
    <property type="match status" value="1"/>
</dbReference>
<keyword evidence="9" id="KW-0418">Kinase</keyword>
<evidence type="ECO:0000313" key="9">
    <source>
        <dbReference type="EMBL" id="TWI02752.1"/>
    </source>
</evidence>
<reference evidence="9 10" key="1">
    <citation type="journal article" date="2015" name="Stand. Genomic Sci.">
        <title>Genomic Encyclopedia of Bacterial and Archaeal Type Strains, Phase III: the genomes of soil and plant-associated and newly described type strains.</title>
        <authorList>
            <person name="Whitman W.B."/>
            <person name="Woyke T."/>
            <person name="Klenk H.P."/>
            <person name="Zhou Y."/>
            <person name="Lilburn T.G."/>
            <person name="Beck B.J."/>
            <person name="De Vos P."/>
            <person name="Vandamme P."/>
            <person name="Eisen J.A."/>
            <person name="Garrity G."/>
            <person name="Hugenholtz P."/>
            <person name="Kyrpides N.C."/>
        </authorList>
    </citation>
    <scope>NUCLEOTIDE SEQUENCE [LARGE SCALE GENOMIC DNA]</scope>
    <source>
        <strain evidence="9 10">CGMCC 1.10821</strain>
    </source>
</reference>
<dbReference type="SUPFAM" id="SSF81301">
    <property type="entry name" value="Nucleotidyltransferase"/>
    <property type="match status" value="1"/>
</dbReference>
<comment type="pathway">
    <text evidence="2">Purine metabolism.</text>
</comment>
<comment type="function">
    <text evidence="6">In eubacteria ppGpp (guanosine 3'-diphosphate 5'-diphosphate) is a mediator of the stringent response that coordinates a variety of cellular activities in response to changes in nutritional abundance.</text>
</comment>
<name>A0A562L510_9GAMM</name>
<dbReference type="Pfam" id="PF02824">
    <property type="entry name" value="TGS"/>
    <property type="match status" value="1"/>
</dbReference>
<dbReference type="PROSITE" id="PS51880">
    <property type="entry name" value="TGS"/>
    <property type="match status" value="1"/>
</dbReference>
<evidence type="ECO:0000256" key="5">
    <source>
        <dbReference type="ARBA" id="ARBA00033308"/>
    </source>
</evidence>
<dbReference type="GO" id="GO:0008893">
    <property type="term" value="F:guanosine-3',5'-bis(diphosphate) 3'-diphosphatase activity"/>
    <property type="evidence" value="ECO:0007669"/>
    <property type="project" value="TreeGrafter"/>
</dbReference>
<proteinExistence type="inferred from homology"/>
<dbReference type="Gene3D" id="3.30.460.10">
    <property type="entry name" value="Beta Polymerase, domain 2"/>
    <property type="match status" value="1"/>
</dbReference>
<evidence type="ECO:0000256" key="4">
    <source>
        <dbReference type="ARBA" id="ARBA00032407"/>
    </source>
</evidence>
<dbReference type="GO" id="GO:0016301">
    <property type="term" value="F:kinase activity"/>
    <property type="evidence" value="ECO:0007669"/>
    <property type="project" value="UniProtKB-KW"/>
</dbReference>
<dbReference type="Gene3D" id="3.10.20.30">
    <property type="match status" value="1"/>
</dbReference>
<sequence length="707" mass="78100">MDVLLALPAAAVIAPELRRALRETADATAEAGPGLRDPLPVLADTLASLSLLGGDGEVMTAAILHVAVHWREHLEPLLQRDHSAVAVLLEGQRAANQVWALHAEHAGGGNTEGLRRLLLAIVRDLRVIPVLLARQLARLRAASALPEDERRALAQLTRDIHAPLANRLGIWQLKWELEDLAFRHLEPLTYQRIARLLDEKRLDRQRYIEQVKALLGEAMAAQGLAVEIAGRPKHIYSIWKKMQKKNVPFGELYDLRAVRVLVDDIPACYAALGVVHALWTPVPSEFDDYIARPKRNDYRSLHTAVIGPDGKTLEVQIRTREMHAQAELGVAAHWRYKEGRSAAGDAALDRKIGWMRRLLEQRDDNADLLGEIDAELIEDRVYALTPRGEVIDLPQGATPLDFAYHVHTEVGHRCRGAKVDGRIVPLDHKLRTGARVEILTAKTGEPRRDWLVAANGFLASARSREKVRNWFHKLDRARNVQAGRELLEKELKRLGLHSAELAPVLSKFNAASADDLYVLVALGDVGPHQVGRALHDLERAEPETPSIPPPPRRIRKPASASGLTVQGVGNLLVQIARCCQPLPGEAIVGYLTRARGVSVHRPDCAAFLRLSAKQPQRVLAVEWGGAQGGHDVDVQLLALDRKWLLKDVTNLIAQENAHVSGIHSQAERGSGRIRLRLRLRVADFGQLSTLLGKLSGLSGVEEVRRAG</sequence>
<accession>A0A562L510</accession>
<comment type="similarity">
    <text evidence="6">Belongs to the relA/spoT family.</text>
</comment>
<organism evidence="9 10">
    <name type="scientific">Luteimonas cucumeris</name>
    <dbReference type="NCBI Taxonomy" id="985012"/>
    <lineage>
        <taxon>Bacteria</taxon>
        <taxon>Pseudomonadati</taxon>
        <taxon>Pseudomonadota</taxon>
        <taxon>Gammaproteobacteria</taxon>
        <taxon>Lysobacterales</taxon>
        <taxon>Lysobacteraceae</taxon>
        <taxon>Luteimonas</taxon>
    </lineage>
</organism>